<keyword evidence="5 8" id="KW-0464">Manganese</keyword>
<dbReference type="NCBIfam" id="TIGR00330">
    <property type="entry name" value="glpX"/>
    <property type="match status" value="1"/>
</dbReference>
<dbReference type="SUPFAM" id="SSF56655">
    <property type="entry name" value="Carbohydrate phosphatase"/>
    <property type="match status" value="1"/>
</dbReference>
<feature type="binding site" evidence="9">
    <location>
        <begin position="90"/>
        <end position="92"/>
    </location>
    <ligand>
        <name>substrate</name>
    </ligand>
</feature>
<dbReference type="GO" id="GO:0042132">
    <property type="term" value="F:fructose 1,6-bisphosphate 1-phosphatase activity"/>
    <property type="evidence" value="ECO:0007669"/>
    <property type="project" value="UniProtKB-EC"/>
</dbReference>
<dbReference type="FunFam" id="3.40.190.90:FF:000001">
    <property type="entry name" value="Fructose-1,6-bisphosphatase"/>
    <property type="match status" value="1"/>
</dbReference>
<evidence type="ECO:0000256" key="9">
    <source>
        <dbReference type="PIRSR" id="PIRSR004532-2"/>
    </source>
</evidence>
<feature type="binding site" evidence="9">
    <location>
        <begin position="167"/>
        <end position="169"/>
    </location>
    <ligand>
        <name>substrate</name>
    </ligand>
</feature>
<dbReference type="Gene3D" id="3.40.190.90">
    <property type="match status" value="1"/>
</dbReference>
<gene>
    <name evidence="10" type="primary">glpX</name>
    <name evidence="10" type="ORF">J3U88_13710</name>
</gene>
<evidence type="ECO:0000256" key="6">
    <source>
        <dbReference type="ARBA" id="ARBA00023277"/>
    </source>
</evidence>
<dbReference type="EMBL" id="JAFREP010000012">
    <property type="protein sequence ID" value="MBO1319526.1"/>
    <property type="molecule type" value="Genomic_DNA"/>
</dbReference>
<keyword evidence="11" id="KW-1185">Reference proteome</keyword>
<dbReference type="GO" id="GO:0005829">
    <property type="term" value="C:cytosol"/>
    <property type="evidence" value="ECO:0007669"/>
    <property type="project" value="TreeGrafter"/>
</dbReference>
<evidence type="ECO:0000313" key="11">
    <source>
        <dbReference type="Proteomes" id="UP000664417"/>
    </source>
</evidence>
<sequence length="329" mass="34729">MKPDRNLGLELLRVTEAAALGAARWVGRGQKESGDGAAVDAMRLMLGTVEMDGMIVIGEGEKDEAPMLYNGEMVGSGNGAPCDVAVDPVEGTNLLAKGLPNSIAVIAVAPRGAMWNPGPAFYMDKLVVGPEAAGKVDLDAPVKDNLEAIAKAKGISVQEVTVVLLERTRNEGKIRELREAGARIRLISDGDVAPALMSALPDTGVDAVMGIGGTPEGVITACAVLGLGGEMQGRLAPQSDDERKRVLEAGYDLSHKLTHSELVSNQDTFFAATGITHGSFLGGVNYTRTGATTTSLVIRSHSGTWRKVQSHHKWEKLSKISAIPYHKEQ</sequence>
<keyword evidence="3 8" id="KW-0479">Metal-binding</keyword>
<dbReference type="InterPro" id="IPR004464">
    <property type="entry name" value="FBPase_class-2/SBPase"/>
</dbReference>
<dbReference type="GO" id="GO:0006094">
    <property type="term" value="P:gluconeogenesis"/>
    <property type="evidence" value="ECO:0007669"/>
    <property type="project" value="InterPro"/>
</dbReference>
<feature type="binding site" evidence="8">
    <location>
        <position position="216"/>
    </location>
    <ligand>
        <name>Mn(2+)</name>
        <dbReference type="ChEBI" id="CHEBI:29035"/>
        <label>2</label>
    </ligand>
</feature>
<evidence type="ECO:0000256" key="1">
    <source>
        <dbReference type="ARBA" id="ARBA00001273"/>
    </source>
</evidence>
<feature type="binding site" evidence="9">
    <location>
        <begin position="189"/>
        <end position="191"/>
    </location>
    <ligand>
        <name>substrate</name>
    </ligand>
</feature>
<organism evidence="10 11">
    <name type="scientific">Acanthopleuribacter pedis</name>
    <dbReference type="NCBI Taxonomy" id="442870"/>
    <lineage>
        <taxon>Bacteria</taxon>
        <taxon>Pseudomonadati</taxon>
        <taxon>Acidobacteriota</taxon>
        <taxon>Holophagae</taxon>
        <taxon>Acanthopleuribacterales</taxon>
        <taxon>Acanthopleuribacteraceae</taxon>
        <taxon>Acanthopleuribacter</taxon>
    </lineage>
</organism>
<accession>A0A8J7QEZ2</accession>
<dbReference type="Proteomes" id="UP000664417">
    <property type="component" value="Unassembled WGS sequence"/>
</dbReference>
<comment type="similarity">
    <text evidence="2 7">Belongs to the FBPase class 2 family.</text>
</comment>
<dbReference type="PANTHER" id="PTHR30447">
    <property type="entry name" value="FRUCTOSE-1,6-BISPHOSPHATASE CLASS 2"/>
    <property type="match status" value="1"/>
</dbReference>
<evidence type="ECO:0000256" key="7">
    <source>
        <dbReference type="PIRNR" id="PIRNR004532"/>
    </source>
</evidence>
<protein>
    <recommendedName>
        <fullName evidence="7">Fructose-1,6-bisphosphatase</fullName>
    </recommendedName>
</protein>
<dbReference type="AlphaFoldDB" id="A0A8J7QEZ2"/>
<evidence type="ECO:0000256" key="3">
    <source>
        <dbReference type="ARBA" id="ARBA00022723"/>
    </source>
</evidence>
<feature type="binding site" evidence="9">
    <location>
        <position position="213"/>
    </location>
    <ligand>
        <name>substrate</name>
    </ligand>
</feature>
<name>A0A8J7QEZ2_9BACT</name>
<dbReference type="GO" id="GO:0006071">
    <property type="term" value="P:glycerol metabolic process"/>
    <property type="evidence" value="ECO:0007669"/>
    <property type="project" value="InterPro"/>
</dbReference>
<dbReference type="PANTHER" id="PTHR30447:SF0">
    <property type="entry name" value="FRUCTOSE-1,6-BISPHOSPHATASE 1 CLASS 2-RELATED"/>
    <property type="match status" value="1"/>
</dbReference>
<dbReference type="Gene3D" id="3.30.540.10">
    <property type="entry name" value="Fructose-1,6-Bisphosphatase, subunit A, domain 1"/>
    <property type="match status" value="1"/>
</dbReference>
<comment type="caution">
    <text evidence="10">The sequence shown here is derived from an EMBL/GenBank/DDBJ whole genome shotgun (WGS) entry which is preliminary data.</text>
</comment>
<evidence type="ECO:0000256" key="8">
    <source>
        <dbReference type="PIRSR" id="PIRSR004532-1"/>
    </source>
</evidence>
<keyword evidence="6 7" id="KW-0119">Carbohydrate metabolism</keyword>
<reference evidence="10" key="1">
    <citation type="submission" date="2021-03" db="EMBL/GenBank/DDBJ databases">
        <authorList>
            <person name="Wang G."/>
        </authorList>
    </citation>
    <scope>NUCLEOTIDE SEQUENCE</scope>
    <source>
        <strain evidence="10">KCTC 12899</strain>
    </source>
</reference>
<proteinExistence type="inferred from homology"/>
<dbReference type="GO" id="GO:0030388">
    <property type="term" value="P:fructose 1,6-bisphosphate metabolic process"/>
    <property type="evidence" value="ECO:0007669"/>
    <property type="project" value="TreeGrafter"/>
</dbReference>
<dbReference type="Pfam" id="PF03320">
    <property type="entry name" value="FBPase_glpX"/>
    <property type="match status" value="1"/>
</dbReference>
<evidence type="ECO:0000256" key="4">
    <source>
        <dbReference type="ARBA" id="ARBA00022801"/>
    </source>
</evidence>
<feature type="binding site" evidence="9">
    <location>
        <position position="122"/>
    </location>
    <ligand>
        <name>substrate</name>
    </ligand>
</feature>
<dbReference type="PIRSF" id="PIRSF004532">
    <property type="entry name" value="GlpX"/>
    <property type="match status" value="1"/>
</dbReference>
<feature type="binding site" evidence="8">
    <location>
        <position position="90"/>
    </location>
    <ligand>
        <name>Mn(2+)</name>
        <dbReference type="ChEBI" id="CHEBI:29035"/>
        <label>2</label>
    </ligand>
</feature>
<comment type="catalytic activity">
    <reaction evidence="1">
        <text>beta-D-fructose 1,6-bisphosphate + H2O = beta-D-fructose 6-phosphate + phosphate</text>
        <dbReference type="Rhea" id="RHEA:11064"/>
        <dbReference type="ChEBI" id="CHEBI:15377"/>
        <dbReference type="ChEBI" id="CHEBI:32966"/>
        <dbReference type="ChEBI" id="CHEBI:43474"/>
        <dbReference type="ChEBI" id="CHEBI:57634"/>
        <dbReference type="EC" id="3.1.3.11"/>
    </reaction>
</comment>
<evidence type="ECO:0000256" key="2">
    <source>
        <dbReference type="ARBA" id="ARBA00008989"/>
    </source>
</evidence>
<dbReference type="CDD" id="cd01516">
    <property type="entry name" value="FBPase_glpX"/>
    <property type="match status" value="1"/>
</dbReference>
<evidence type="ECO:0000256" key="5">
    <source>
        <dbReference type="ARBA" id="ARBA00023211"/>
    </source>
</evidence>
<dbReference type="GO" id="GO:0046872">
    <property type="term" value="F:metal ion binding"/>
    <property type="evidence" value="ECO:0007669"/>
    <property type="project" value="UniProtKB-KW"/>
</dbReference>
<feature type="binding site" evidence="8">
    <location>
        <position position="59"/>
    </location>
    <ligand>
        <name>Mn(2+)</name>
        <dbReference type="ChEBI" id="CHEBI:29035"/>
        <label>1</label>
    </ligand>
</feature>
<feature type="binding site" evidence="8">
    <location>
        <position position="35"/>
    </location>
    <ligand>
        <name>Mn(2+)</name>
        <dbReference type="ChEBI" id="CHEBI:29035"/>
        <label>1</label>
    </ligand>
</feature>
<evidence type="ECO:0000313" key="10">
    <source>
        <dbReference type="EMBL" id="MBO1319526.1"/>
    </source>
</evidence>
<comment type="cofactor">
    <cofactor evidence="8">
        <name>Mn(2+)</name>
        <dbReference type="ChEBI" id="CHEBI:29035"/>
    </cofactor>
</comment>
<keyword evidence="4 10" id="KW-0378">Hydrolase</keyword>
<feature type="binding site" evidence="8">
    <location>
        <position position="87"/>
    </location>
    <ligand>
        <name>Mn(2+)</name>
        <dbReference type="ChEBI" id="CHEBI:29035"/>
        <label>2</label>
    </ligand>
</feature>